<name>A0ABY9VIY1_9BACI</name>
<feature type="chain" id="PRO_5045977006" evidence="2">
    <location>
        <begin position="22"/>
        <end position="353"/>
    </location>
</feature>
<dbReference type="Gene3D" id="2.130.10.10">
    <property type="entry name" value="YVTN repeat-like/Quinoprotein amine dehydrogenase"/>
    <property type="match status" value="3"/>
</dbReference>
<dbReference type="PANTHER" id="PTHR47197:SF3">
    <property type="entry name" value="DIHYDRO-HEME D1 DEHYDROGENASE"/>
    <property type="match status" value="1"/>
</dbReference>
<accession>A0ABY9VIY1</accession>
<feature type="signal peptide" evidence="2">
    <location>
        <begin position="1"/>
        <end position="21"/>
    </location>
</feature>
<feature type="domain" description="YNCE-like beta-propeller" evidence="3">
    <location>
        <begin position="127"/>
        <end position="271"/>
    </location>
</feature>
<dbReference type="EMBL" id="CP134494">
    <property type="protein sequence ID" value="WNF22555.1"/>
    <property type="molecule type" value="Genomic_DNA"/>
</dbReference>
<protein>
    <submittedName>
        <fullName evidence="4">YncE family protein</fullName>
    </submittedName>
</protein>
<organism evidence="4 5">
    <name type="scientific">Mesobacillus jeotgali</name>
    <dbReference type="NCBI Taxonomy" id="129985"/>
    <lineage>
        <taxon>Bacteria</taxon>
        <taxon>Bacillati</taxon>
        <taxon>Bacillota</taxon>
        <taxon>Bacilli</taxon>
        <taxon>Bacillales</taxon>
        <taxon>Bacillaceae</taxon>
        <taxon>Mesobacillus</taxon>
    </lineage>
</organism>
<dbReference type="InterPro" id="IPR015943">
    <property type="entry name" value="WD40/YVTN_repeat-like_dom_sf"/>
</dbReference>
<evidence type="ECO:0000259" key="3">
    <source>
        <dbReference type="Pfam" id="PF21783"/>
    </source>
</evidence>
<dbReference type="InterPro" id="IPR048433">
    <property type="entry name" value="YNCE-like_beta-prop"/>
</dbReference>
<dbReference type="SUPFAM" id="SSF50974">
    <property type="entry name" value="Nitrous oxide reductase, N-terminal domain"/>
    <property type="match status" value="1"/>
</dbReference>
<dbReference type="InterPro" id="IPR051200">
    <property type="entry name" value="Host-pathogen_enzymatic-act"/>
</dbReference>
<dbReference type="Proteomes" id="UP001303324">
    <property type="component" value="Chromosome"/>
</dbReference>
<feature type="domain" description="YNCE-like beta-propeller" evidence="3">
    <location>
        <begin position="282"/>
        <end position="353"/>
    </location>
</feature>
<dbReference type="PANTHER" id="PTHR47197">
    <property type="entry name" value="PROTEIN NIRF"/>
    <property type="match status" value="1"/>
</dbReference>
<proteinExistence type="predicted"/>
<keyword evidence="5" id="KW-1185">Reference proteome</keyword>
<evidence type="ECO:0000313" key="5">
    <source>
        <dbReference type="Proteomes" id="UP001303324"/>
    </source>
</evidence>
<dbReference type="Pfam" id="PF21783">
    <property type="entry name" value="YNCE"/>
    <property type="match status" value="2"/>
</dbReference>
<evidence type="ECO:0000256" key="1">
    <source>
        <dbReference type="ARBA" id="ARBA00022729"/>
    </source>
</evidence>
<sequence>MMSCLNVKLMSVIASVGIVLAGCGTDATTKVEEKPEVKAAKQEQTLEKFYFTANEGGTISKINVKDNKVTETIQADGVVHNIQLSPDGKVVAATLVPESGHGHGSHGDEASGKVLFYDANTNDLLKEVEVGNHPAHVVYTGDGKYVLVTNNEDDTVSVINARTYEVVKTIPTGKGPHGFRISADSKFAYIANMGEDTVSAINLETFAEERIKTGNTPVTTGVTKDGKTLAVTLFSENSLAIVDLETKQVVKVEVGTGPAQVYIGPDSKYAYVANQGTEETPSNSMSIVNLETKTVVDEILTGNGAHGVTVSGDGKFAYVTNMFDNTVSIIDLESKRVDTIDVGEIPNGITVMD</sequence>
<gene>
    <name evidence="4" type="ORF">RH061_20745</name>
</gene>
<keyword evidence="1 2" id="KW-0732">Signal</keyword>
<dbReference type="InterPro" id="IPR011964">
    <property type="entry name" value="YVTN_b-propeller_repeat"/>
</dbReference>
<dbReference type="NCBIfam" id="TIGR02276">
    <property type="entry name" value="beta_rpt_yvtn"/>
    <property type="match status" value="2"/>
</dbReference>
<evidence type="ECO:0000313" key="4">
    <source>
        <dbReference type="EMBL" id="WNF22555.1"/>
    </source>
</evidence>
<evidence type="ECO:0000256" key="2">
    <source>
        <dbReference type="SAM" id="SignalP"/>
    </source>
</evidence>
<dbReference type="InterPro" id="IPR011045">
    <property type="entry name" value="N2O_reductase_N"/>
</dbReference>
<reference evidence="4 5" key="1">
    <citation type="submission" date="2023-09" db="EMBL/GenBank/DDBJ databases">
        <title>Microbial mechanism of fulvic acid promoting antimony reduction mineralization in rice fields.</title>
        <authorList>
            <person name="Chen G."/>
            <person name="Lan J."/>
        </authorList>
    </citation>
    <scope>NUCLEOTIDE SEQUENCE [LARGE SCALE GENOMIC DNA]</scope>
    <source>
        <strain evidence="4 5">PS1</strain>
    </source>
</reference>